<comment type="caution">
    <text evidence="1">The sequence shown here is derived from an EMBL/GenBank/DDBJ whole genome shotgun (WGS) entry which is preliminary data.</text>
</comment>
<organism evidence="1 2">
    <name type="scientific">Leucogyrophana mollusca</name>
    <dbReference type="NCBI Taxonomy" id="85980"/>
    <lineage>
        <taxon>Eukaryota</taxon>
        <taxon>Fungi</taxon>
        <taxon>Dikarya</taxon>
        <taxon>Basidiomycota</taxon>
        <taxon>Agaricomycotina</taxon>
        <taxon>Agaricomycetes</taxon>
        <taxon>Agaricomycetidae</taxon>
        <taxon>Boletales</taxon>
        <taxon>Boletales incertae sedis</taxon>
        <taxon>Leucogyrophana</taxon>
    </lineage>
</organism>
<accession>A0ACB8BPS7</accession>
<protein>
    <submittedName>
        <fullName evidence="1">HET-domain-containing protein</fullName>
    </submittedName>
</protein>
<proteinExistence type="predicted"/>
<sequence length="566" mass="64056">MRLLDTKSLKLEEPRYVQEYAVLSHVWGDEEVSFHDINKSLKGYQKIKRACAQAAKDGYQYLWVDTCCINKSSSAELSEAINSMYLWYKDSSVCYAYLEDVRSSEAVVHSSLRRSKWFKRGWTLQELIAPKTVVFFAGDWGEIGTKASLIDIIADITHVDTRVLLGTLPLTEVSVARKMSWASRRRTTRVEDRAYSLMGIFEVHMPLIYGEGENAFIRLQTEIMRTSNDQSLFAWGLLSADVHDFRTALFADSPRDFMFSDTINIISPTNFIRLFPSISSDTNYKSRFALTNSGVQISLPIKPTEGSCDESHLAILRCSRNSHPIGIRLRRSGDGSFERDRHELLVEVQKPYDQFAVREIVISYASHAIYATLPLLPAQYLDYSRGVVYIRSVQSPGGGFVKGNCIPIELTRPPTWWRLNVPETHAVEWNTTAPNSDLHCVLSYRNPTTREGFLVAMELRSGRLCVHVDVYQSMENMEDISLYFTRRPCSTDASASDWVSKPLWKGGRVMVTGRRPGSMLTRGRGFMYLVTVTISVSDVRGTRPTAAATLPSASELHDGSRRRAQT</sequence>
<evidence type="ECO:0000313" key="2">
    <source>
        <dbReference type="Proteomes" id="UP000790709"/>
    </source>
</evidence>
<evidence type="ECO:0000313" key="1">
    <source>
        <dbReference type="EMBL" id="KAH7926852.1"/>
    </source>
</evidence>
<keyword evidence="2" id="KW-1185">Reference proteome</keyword>
<gene>
    <name evidence="1" type="ORF">BV22DRAFT_326173</name>
</gene>
<name>A0ACB8BPS7_9AGAM</name>
<reference evidence="1" key="1">
    <citation type="journal article" date="2021" name="New Phytol.">
        <title>Evolutionary innovations through gain and loss of genes in the ectomycorrhizal Boletales.</title>
        <authorList>
            <person name="Wu G."/>
            <person name="Miyauchi S."/>
            <person name="Morin E."/>
            <person name="Kuo A."/>
            <person name="Drula E."/>
            <person name="Varga T."/>
            <person name="Kohler A."/>
            <person name="Feng B."/>
            <person name="Cao Y."/>
            <person name="Lipzen A."/>
            <person name="Daum C."/>
            <person name="Hundley H."/>
            <person name="Pangilinan J."/>
            <person name="Johnson J."/>
            <person name="Barry K."/>
            <person name="LaButti K."/>
            <person name="Ng V."/>
            <person name="Ahrendt S."/>
            <person name="Min B."/>
            <person name="Choi I.G."/>
            <person name="Park H."/>
            <person name="Plett J.M."/>
            <person name="Magnuson J."/>
            <person name="Spatafora J.W."/>
            <person name="Nagy L.G."/>
            <person name="Henrissat B."/>
            <person name="Grigoriev I.V."/>
            <person name="Yang Z.L."/>
            <person name="Xu J."/>
            <person name="Martin F.M."/>
        </authorList>
    </citation>
    <scope>NUCLEOTIDE SEQUENCE</scope>
    <source>
        <strain evidence="1">KUC20120723A-06</strain>
    </source>
</reference>
<dbReference type="EMBL" id="MU266376">
    <property type="protein sequence ID" value="KAH7926852.1"/>
    <property type="molecule type" value="Genomic_DNA"/>
</dbReference>
<dbReference type="Proteomes" id="UP000790709">
    <property type="component" value="Unassembled WGS sequence"/>
</dbReference>